<sequence length="286" mass="32071">MSSRRSFLKASLAAAAAGCVLGRGVAFGDGGGMTYGVQLYMLRRQAESDLVGVLREIHDAGFEQVELYPIAYNRSATELRRMVQDAGLGAVAGHFDYVGLEEKLDFAQQLGLKYFVCPMLPKDQWTSLEGFRKAAELFNRVGEGARSRGMEFVFHNHDYEFKPIDGSNGFRQLMDHTDPKLVKLELDMYWLTQAGQNPMEVLKSHPDRVRLVHMKDRIAGAPTTYDMDKHSENFTELGRGTIDWPALLAQARAQGIRYAFLDQDETSGPVVASIKVSRAYLRKLRV</sequence>
<evidence type="ECO:0000313" key="3">
    <source>
        <dbReference type="Proteomes" id="UP000269669"/>
    </source>
</evidence>
<dbReference type="InterPro" id="IPR050312">
    <property type="entry name" value="IolE/XylAMocC-like"/>
</dbReference>
<gene>
    <name evidence="2" type="ORF">EDE15_0292</name>
</gene>
<dbReference type="PROSITE" id="PS51318">
    <property type="entry name" value="TAT"/>
    <property type="match status" value="1"/>
</dbReference>
<dbReference type="SUPFAM" id="SSF51658">
    <property type="entry name" value="Xylose isomerase-like"/>
    <property type="match status" value="1"/>
</dbReference>
<protein>
    <submittedName>
        <fullName evidence="2">Sugar phosphate isomerase/epimerase</fullName>
    </submittedName>
</protein>
<dbReference type="Proteomes" id="UP000269669">
    <property type="component" value="Unassembled WGS sequence"/>
</dbReference>
<dbReference type="InterPro" id="IPR006311">
    <property type="entry name" value="TAT_signal"/>
</dbReference>
<dbReference type="EMBL" id="RSDW01000001">
    <property type="protein sequence ID" value="RSL14824.1"/>
    <property type="molecule type" value="Genomic_DNA"/>
</dbReference>
<reference evidence="2 3" key="1">
    <citation type="submission" date="2018-12" db="EMBL/GenBank/DDBJ databases">
        <title>Sequencing of bacterial isolates from soil warming experiment in Harvard Forest, Massachusetts, USA.</title>
        <authorList>
            <person name="Deangelis K."/>
        </authorList>
    </citation>
    <scope>NUCLEOTIDE SEQUENCE [LARGE SCALE GENOMIC DNA]</scope>
    <source>
        <strain evidence="2 3">EB153</strain>
    </source>
</reference>
<dbReference type="InterPro" id="IPR013022">
    <property type="entry name" value="Xyl_isomerase-like_TIM-brl"/>
</dbReference>
<dbReference type="RefSeq" id="WP_125483643.1">
    <property type="nucleotide sequence ID" value="NZ_RSDW01000001.1"/>
</dbReference>
<organism evidence="2 3">
    <name type="scientific">Edaphobacter aggregans</name>
    <dbReference type="NCBI Taxonomy" id="570835"/>
    <lineage>
        <taxon>Bacteria</taxon>
        <taxon>Pseudomonadati</taxon>
        <taxon>Acidobacteriota</taxon>
        <taxon>Terriglobia</taxon>
        <taxon>Terriglobales</taxon>
        <taxon>Acidobacteriaceae</taxon>
        <taxon>Edaphobacter</taxon>
    </lineage>
</organism>
<accession>A0A3R9NUE8</accession>
<dbReference type="PANTHER" id="PTHR12110:SF41">
    <property type="entry name" value="INOSOSE DEHYDRATASE"/>
    <property type="match status" value="1"/>
</dbReference>
<dbReference type="PANTHER" id="PTHR12110">
    <property type="entry name" value="HYDROXYPYRUVATE ISOMERASE"/>
    <property type="match status" value="1"/>
</dbReference>
<keyword evidence="3" id="KW-1185">Reference proteome</keyword>
<proteinExistence type="predicted"/>
<keyword evidence="2" id="KW-0413">Isomerase</keyword>
<evidence type="ECO:0000313" key="2">
    <source>
        <dbReference type="EMBL" id="RSL14824.1"/>
    </source>
</evidence>
<dbReference type="OrthoDB" id="9798407at2"/>
<dbReference type="Pfam" id="PF01261">
    <property type="entry name" value="AP_endonuc_2"/>
    <property type="match status" value="1"/>
</dbReference>
<dbReference type="InterPro" id="IPR019546">
    <property type="entry name" value="TAT_signal_bac_arc"/>
</dbReference>
<dbReference type="AlphaFoldDB" id="A0A3R9NUE8"/>
<feature type="domain" description="Xylose isomerase-like TIM barrel" evidence="1">
    <location>
        <begin position="55"/>
        <end position="256"/>
    </location>
</feature>
<evidence type="ECO:0000259" key="1">
    <source>
        <dbReference type="Pfam" id="PF01261"/>
    </source>
</evidence>
<dbReference type="Gene3D" id="3.20.20.150">
    <property type="entry name" value="Divalent-metal-dependent TIM barrel enzymes"/>
    <property type="match status" value="1"/>
</dbReference>
<dbReference type="InterPro" id="IPR036237">
    <property type="entry name" value="Xyl_isomerase-like_sf"/>
</dbReference>
<dbReference type="Pfam" id="PF10518">
    <property type="entry name" value="TAT_signal"/>
    <property type="match status" value="1"/>
</dbReference>
<name>A0A3R9NUE8_9BACT</name>
<dbReference type="GO" id="GO:0016853">
    <property type="term" value="F:isomerase activity"/>
    <property type="evidence" value="ECO:0007669"/>
    <property type="project" value="UniProtKB-KW"/>
</dbReference>
<comment type="caution">
    <text evidence="2">The sequence shown here is derived from an EMBL/GenBank/DDBJ whole genome shotgun (WGS) entry which is preliminary data.</text>
</comment>